<organism evidence="14 15">
    <name type="scientific">Saccharopolyspora cebuensis</name>
    <dbReference type="NCBI Taxonomy" id="418759"/>
    <lineage>
        <taxon>Bacteria</taxon>
        <taxon>Bacillati</taxon>
        <taxon>Actinomycetota</taxon>
        <taxon>Actinomycetes</taxon>
        <taxon>Pseudonocardiales</taxon>
        <taxon>Pseudonocardiaceae</taxon>
        <taxon>Saccharopolyspora</taxon>
    </lineage>
</organism>
<feature type="transmembrane region" description="Helical" evidence="12">
    <location>
        <begin position="87"/>
        <end position="109"/>
    </location>
</feature>
<evidence type="ECO:0000256" key="12">
    <source>
        <dbReference type="SAM" id="Phobius"/>
    </source>
</evidence>
<evidence type="ECO:0000313" key="14">
    <source>
        <dbReference type="EMBL" id="MEY8043574.1"/>
    </source>
</evidence>
<proteinExistence type="inferred from homology"/>
<comment type="similarity">
    <text evidence="11">Belongs to the peptidase M48 family.</text>
</comment>
<dbReference type="PANTHER" id="PTHR43221:SF1">
    <property type="entry name" value="PROTEASE HTPX"/>
    <property type="match status" value="1"/>
</dbReference>
<dbReference type="RefSeq" id="WP_345359313.1">
    <property type="nucleotide sequence ID" value="NZ_BAABII010000004.1"/>
</dbReference>
<evidence type="ECO:0000256" key="1">
    <source>
        <dbReference type="ARBA" id="ARBA00004651"/>
    </source>
</evidence>
<keyword evidence="8 12" id="KW-1133">Transmembrane helix</keyword>
<keyword evidence="2" id="KW-1003">Cell membrane</keyword>
<comment type="subcellular location">
    <subcellularLocation>
        <location evidence="1">Cell membrane</location>
        <topology evidence="1">Multi-pass membrane protein</topology>
    </subcellularLocation>
</comment>
<feature type="domain" description="Peptidase M48" evidence="13">
    <location>
        <begin position="148"/>
        <end position="332"/>
    </location>
</feature>
<dbReference type="InterPro" id="IPR050083">
    <property type="entry name" value="HtpX_protease"/>
</dbReference>
<dbReference type="Proteomes" id="UP001564626">
    <property type="component" value="Unassembled WGS sequence"/>
</dbReference>
<evidence type="ECO:0000256" key="6">
    <source>
        <dbReference type="ARBA" id="ARBA00022801"/>
    </source>
</evidence>
<dbReference type="GO" id="GO:0008237">
    <property type="term" value="F:metallopeptidase activity"/>
    <property type="evidence" value="ECO:0007669"/>
    <property type="project" value="UniProtKB-KW"/>
</dbReference>
<evidence type="ECO:0000259" key="13">
    <source>
        <dbReference type="Pfam" id="PF01435"/>
    </source>
</evidence>
<sequence>MVEGMHQDRHFFGEQASTAYYRPHPAGPAGPGQVISRIDAPATATVVLGIPKALCSLLIVIPVAYVIAAVMGLALAAAGVRGAALEYVVNLLVVLLVLAWCASGALLGTKVGGNFLARRVLELRPAVGYEQARLQMAWYGLLHGVGEDPAKYSLWVEESTDINAHACSGGIVAVTRAALERVPAGHLQAILAHELAHHVRQHARASALLAYYGFPARILGKITQFFLRLTTAMFFCNPFLGLFMAALWFGCLFPIGLIMTVGTLFMAATAAFDRSTELAADRFAADLGYGPALMQVLQHWINEGHDQAYAAMSWWQRLTASHPPAHERIQHLYTHLQRRSQHW</sequence>
<dbReference type="EMBL" id="JBGEHV010000107">
    <property type="protein sequence ID" value="MEY8043574.1"/>
    <property type="molecule type" value="Genomic_DNA"/>
</dbReference>
<keyword evidence="7 11" id="KW-0862">Zinc</keyword>
<keyword evidence="9 11" id="KW-0482">Metalloprotease</keyword>
<evidence type="ECO:0000256" key="11">
    <source>
        <dbReference type="RuleBase" id="RU003983"/>
    </source>
</evidence>
<gene>
    <name evidence="14" type="ORF">AB8O55_29560</name>
</gene>
<dbReference type="Pfam" id="PF01435">
    <property type="entry name" value="Peptidase_M48"/>
    <property type="match status" value="1"/>
</dbReference>
<comment type="cofactor">
    <cofactor evidence="11">
        <name>Zn(2+)</name>
        <dbReference type="ChEBI" id="CHEBI:29105"/>
    </cofactor>
    <text evidence="11">Binds 1 zinc ion per subunit.</text>
</comment>
<keyword evidence="10 12" id="KW-0472">Membrane</keyword>
<keyword evidence="5" id="KW-0479">Metal-binding</keyword>
<evidence type="ECO:0000256" key="8">
    <source>
        <dbReference type="ARBA" id="ARBA00022989"/>
    </source>
</evidence>
<evidence type="ECO:0000256" key="4">
    <source>
        <dbReference type="ARBA" id="ARBA00022692"/>
    </source>
</evidence>
<evidence type="ECO:0000256" key="3">
    <source>
        <dbReference type="ARBA" id="ARBA00022670"/>
    </source>
</evidence>
<evidence type="ECO:0000256" key="2">
    <source>
        <dbReference type="ARBA" id="ARBA00022475"/>
    </source>
</evidence>
<feature type="transmembrane region" description="Helical" evidence="12">
    <location>
        <begin position="57"/>
        <end position="81"/>
    </location>
</feature>
<evidence type="ECO:0000256" key="10">
    <source>
        <dbReference type="ARBA" id="ARBA00023136"/>
    </source>
</evidence>
<reference evidence="14 15" key="1">
    <citation type="submission" date="2024-08" db="EMBL/GenBank/DDBJ databases">
        <title>Genome mining of Saccharopolyspora cebuensis PGLac3 from Nigerian medicinal plant.</title>
        <authorList>
            <person name="Ezeobiora C.E."/>
            <person name="Igbokwe N.H."/>
            <person name="Amin D.H."/>
            <person name="Mendie U.E."/>
        </authorList>
    </citation>
    <scope>NUCLEOTIDE SEQUENCE [LARGE SCALE GENOMIC DNA]</scope>
    <source>
        <strain evidence="14 15">PGLac3</strain>
    </source>
</reference>
<evidence type="ECO:0000256" key="9">
    <source>
        <dbReference type="ARBA" id="ARBA00023049"/>
    </source>
</evidence>
<name>A0ABV4CS88_9PSEU</name>
<protein>
    <submittedName>
        <fullName evidence="14">M48 family metalloprotease</fullName>
        <ecNumber evidence="14">3.4.24.-</ecNumber>
    </submittedName>
</protein>
<dbReference type="EC" id="3.4.24.-" evidence="14"/>
<evidence type="ECO:0000256" key="7">
    <source>
        <dbReference type="ARBA" id="ARBA00022833"/>
    </source>
</evidence>
<comment type="caution">
    <text evidence="14">The sequence shown here is derived from an EMBL/GenBank/DDBJ whole genome shotgun (WGS) entry which is preliminary data.</text>
</comment>
<keyword evidence="3 11" id="KW-0645">Protease</keyword>
<evidence type="ECO:0000256" key="5">
    <source>
        <dbReference type="ARBA" id="ARBA00022723"/>
    </source>
</evidence>
<dbReference type="Gene3D" id="3.30.2010.10">
    <property type="entry name" value="Metalloproteases ('zincins'), catalytic domain"/>
    <property type="match status" value="1"/>
</dbReference>
<keyword evidence="4 12" id="KW-0812">Transmembrane</keyword>
<keyword evidence="15" id="KW-1185">Reference proteome</keyword>
<keyword evidence="6 11" id="KW-0378">Hydrolase</keyword>
<evidence type="ECO:0000313" key="15">
    <source>
        <dbReference type="Proteomes" id="UP001564626"/>
    </source>
</evidence>
<dbReference type="InterPro" id="IPR001915">
    <property type="entry name" value="Peptidase_M48"/>
</dbReference>
<dbReference type="PANTHER" id="PTHR43221">
    <property type="entry name" value="PROTEASE HTPX"/>
    <property type="match status" value="1"/>
</dbReference>
<accession>A0ABV4CS88</accession>